<dbReference type="EMBL" id="JAACFV010000053">
    <property type="protein sequence ID" value="KAF7508501.1"/>
    <property type="molecule type" value="Genomic_DNA"/>
</dbReference>
<evidence type="ECO:0000313" key="3">
    <source>
        <dbReference type="Proteomes" id="UP000606974"/>
    </source>
</evidence>
<gene>
    <name evidence="2" type="ORF">GJ744_009214</name>
</gene>
<reference evidence="2" key="1">
    <citation type="submission" date="2020-02" db="EMBL/GenBank/DDBJ databases">
        <authorList>
            <person name="Palmer J.M."/>
        </authorList>
    </citation>
    <scope>NUCLEOTIDE SEQUENCE</scope>
    <source>
        <strain evidence="2">EPUS1.4</strain>
        <tissue evidence="2">Thallus</tissue>
    </source>
</reference>
<name>A0A8H7AJY9_9EURO</name>
<protein>
    <recommendedName>
        <fullName evidence="1">F-box domain-containing protein</fullName>
    </recommendedName>
</protein>
<keyword evidence="3" id="KW-1185">Reference proteome</keyword>
<organism evidence="2 3">
    <name type="scientific">Endocarpon pusillum</name>
    <dbReference type="NCBI Taxonomy" id="364733"/>
    <lineage>
        <taxon>Eukaryota</taxon>
        <taxon>Fungi</taxon>
        <taxon>Dikarya</taxon>
        <taxon>Ascomycota</taxon>
        <taxon>Pezizomycotina</taxon>
        <taxon>Eurotiomycetes</taxon>
        <taxon>Chaetothyriomycetidae</taxon>
        <taxon>Verrucariales</taxon>
        <taxon>Verrucariaceae</taxon>
        <taxon>Endocarpon</taxon>
    </lineage>
</organism>
<dbReference type="AlphaFoldDB" id="A0A8H7AJY9"/>
<accession>A0A8H7AJY9</accession>
<dbReference type="PROSITE" id="PS50181">
    <property type="entry name" value="FBOX"/>
    <property type="match status" value="1"/>
</dbReference>
<comment type="caution">
    <text evidence="2">The sequence shown here is derived from an EMBL/GenBank/DDBJ whole genome shotgun (WGS) entry which is preliminary data.</text>
</comment>
<evidence type="ECO:0000313" key="2">
    <source>
        <dbReference type="EMBL" id="KAF7508501.1"/>
    </source>
</evidence>
<dbReference type="Proteomes" id="UP000606974">
    <property type="component" value="Unassembled WGS sequence"/>
</dbReference>
<dbReference type="Pfam" id="PF12937">
    <property type="entry name" value="F-box-like"/>
    <property type="match status" value="1"/>
</dbReference>
<dbReference type="InterPro" id="IPR036047">
    <property type="entry name" value="F-box-like_dom_sf"/>
</dbReference>
<dbReference type="InterPro" id="IPR001810">
    <property type="entry name" value="F-box_dom"/>
</dbReference>
<dbReference type="OrthoDB" id="3219396at2759"/>
<feature type="domain" description="F-box" evidence="1">
    <location>
        <begin position="1"/>
        <end position="47"/>
    </location>
</feature>
<evidence type="ECO:0000259" key="1">
    <source>
        <dbReference type="PROSITE" id="PS50181"/>
    </source>
</evidence>
<dbReference type="SUPFAM" id="SSF81383">
    <property type="entry name" value="F-box domain"/>
    <property type="match status" value="1"/>
</dbReference>
<proteinExistence type="predicted"/>
<sequence length="118" mass="13646">MSLGCLPTEIQLQIISYINDFGALRSLHRTNRHFSSLVRRDQVHAALFEFEHSHKDWLIQVNYFPCYSCLRISPRTEHWFQDLVIANSTADICGADALSRRCRACDAKEGNKFLKSLM</sequence>